<evidence type="ECO:0000256" key="1">
    <source>
        <dbReference type="ARBA" id="ARBA00004141"/>
    </source>
</evidence>
<dbReference type="OrthoDB" id="5428495at2759"/>
<feature type="transmembrane region" description="Helical" evidence="9">
    <location>
        <begin position="286"/>
        <end position="307"/>
    </location>
</feature>
<keyword evidence="4 9" id="KW-0812">Transmembrane</keyword>
<dbReference type="PIRSF" id="PIRSF002744">
    <property type="entry name" value="Pur-cyt_permease"/>
    <property type="match status" value="1"/>
</dbReference>
<evidence type="ECO:0000256" key="7">
    <source>
        <dbReference type="PIRNR" id="PIRNR002744"/>
    </source>
</evidence>
<evidence type="ECO:0000313" key="10">
    <source>
        <dbReference type="EMBL" id="PWY96098.1"/>
    </source>
</evidence>
<feature type="transmembrane region" description="Helical" evidence="9">
    <location>
        <begin position="186"/>
        <end position="210"/>
    </location>
</feature>
<protein>
    <submittedName>
        <fullName evidence="10">Nucleoside transporter</fullName>
    </submittedName>
</protein>
<keyword evidence="11" id="KW-1185">Reference proteome</keyword>
<reference evidence="10 11" key="1">
    <citation type="submission" date="2016-12" db="EMBL/GenBank/DDBJ databases">
        <title>The genomes of Aspergillus section Nigri reveals drivers in fungal speciation.</title>
        <authorList>
            <consortium name="DOE Joint Genome Institute"/>
            <person name="Vesth T.C."/>
            <person name="Nybo J."/>
            <person name="Theobald S."/>
            <person name="Brandl J."/>
            <person name="Frisvad J.C."/>
            <person name="Nielsen K.F."/>
            <person name="Lyhne E.K."/>
            <person name="Kogle M.E."/>
            <person name="Kuo A."/>
            <person name="Riley R."/>
            <person name="Clum A."/>
            <person name="Nolan M."/>
            <person name="Lipzen A."/>
            <person name="Salamov A."/>
            <person name="Henrissat B."/>
            <person name="Wiebenga A."/>
            <person name="De Vries R.P."/>
            <person name="Grigoriev I.V."/>
            <person name="Mortensen U.H."/>
            <person name="Andersen M.R."/>
            <person name="Baker S.E."/>
        </authorList>
    </citation>
    <scope>NUCLEOTIDE SEQUENCE [LARGE SCALE GENOMIC DNA]</scope>
    <source>
        <strain evidence="10 11">CBS 115572</strain>
    </source>
</reference>
<feature type="transmembrane region" description="Helical" evidence="9">
    <location>
        <begin position="410"/>
        <end position="432"/>
    </location>
</feature>
<dbReference type="Pfam" id="PF02133">
    <property type="entry name" value="Transp_cyt_pur"/>
    <property type="match status" value="1"/>
</dbReference>
<evidence type="ECO:0000256" key="3">
    <source>
        <dbReference type="ARBA" id="ARBA00022448"/>
    </source>
</evidence>
<feature type="transmembrane region" description="Helical" evidence="9">
    <location>
        <begin position="217"/>
        <end position="236"/>
    </location>
</feature>
<feature type="transmembrane region" description="Helical" evidence="9">
    <location>
        <begin position="152"/>
        <end position="174"/>
    </location>
</feature>
<dbReference type="EMBL" id="MSFK01000002">
    <property type="protein sequence ID" value="PWY96098.1"/>
    <property type="molecule type" value="Genomic_DNA"/>
</dbReference>
<dbReference type="PANTHER" id="PTHR31806">
    <property type="entry name" value="PURINE-CYTOSINE PERMEASE FCY2-RELATED"/>
    <property type="match status" value="1"/>
</dbReference>
<evidence type="ECO:0000256" key="8">
    <source>
        <dbReference type="SAM" id="MobiDB-lite"/>
    </source>
</evidence>
<evidence type="ECO:0000256" key="9">
    <source>
        <dbReference type="SAM" id="Phobius"/>
    </source>
</evidence>
<keyword evidence="3 7" id="KW-0813">Transport</keyword>
<evidence type="ECO:0000256" key="4">
    <source>
        <dbReference type="ARBA" id="ARBA00022692"/>
    </source>
</evidence>
<keyword evidence="6 7" id="KW-0472">Membrane</keyword>
<proteinExistence type="inferred from homology"/>
<feature type="transmembrane region" description="Helical" evidence="9">
    <location>
        <begin position="256"/>
        <end position="277"/>
    </location>
</feature>
<feature type="transmembrane region" description="Helical" evidence="9">
    <location>
        <begin position="491"/>
        <end position="507"/>
    </location>
</feature>
<dbReference type="AlphaFoldDB" id="A0A317XFZ8"/>
<keyword evidence="5 9" id="KW-1133">Transmembrane helix</keyword>
<comment type="subcellular location">
    <subcellularLocation>
        <location evidence="1">Membrane</location>
        <topology evidence="1">Multi-pass membrane protein</topology>
    </subcellularLocation>
</comment>
<accession>A0A317XFZ8</accession>
<dbReference type="InterPro" id="IPR026030">
    <property type="entry name" value="Pur-cyt_permease_Fcy2/21/22"/>
</dbReference>
<gene>
    <name evidence="10" type="ORF">BO94DRAFT_144010</name>
</gene>
<comment type="similarity">
    <text evidence="2 7">Belongs to the purine-cytosine permease (2.A.39) family.</text>
</comment>
<dbReference type="Proteomes" id="UP000246702">
    <property type="component" value="Unassembled WGS sequence"/>
</dbReference>
<feature type="region of interest" description="Disordered" evidence="8">
    <location>
        <begin position="1"/>
        <end position="28"/>
    </location>
</feature>
<feature type="transmembrane region" description="Helical" evidence="9">
    <location>
        <begin position="349"/>
        <end position="372"/>
    </location>
</feature>
<dbReference type="STRING" id="1450535.A0A317XFZ8"/>
<feature type="transmembrane region" description="Helical" evidence="9">
    <location>
        <begin position="319"/>
        <end position="337"/>
    </location>
</feature>
<feature type="transmembrane region" description="Helical" evidence="9">
    <location>
        <begin position="452"/>
        <end position="470"/>
    </location>
</feature>
<sequence>MGSQAVTNQRLWHEGPSCDTGPLPSPDPADMRIQDLQQGNRLLRSLRQAETWMDRKFGVEAMGIERVPDDQRHPPELLNMLFFWFSALLAPGLIPIGMLGPIFGLSVHTSILLTVLGTLIGSVMPAFAATLSPPSGLRQIAVARYAFGLWGARLCGLLNIIVNGGYGVIAAVVGGQLLAAVSDESIPLAAGIILLVGVAFAISFAGFTMIHHYERHAWVVALVLLCVTYAQAGRYFPAEPSRSSVQGIDFCGCCLSYFAIVFGVCCSWCTIAGDYYVHYPARTSRWLVFGLTYWGQVLPTIFVAILGNYFGGIVMSNEQMAAVYHSGGAGALILATLRPSEWAKVAGILFALTFLASVIIDIYSSALCLQLLATPFRAVPRMVWCGLVSLVVLALAWGGRHQLEAILNDFLSLLGYWTLAFGLILAVEHFWFRPRLGGYDLGAWQDPKRLPVGVAATTTLLLGIGFSFVGMDQTWYIAPAAKRIGAYGGDVGDYLVLASVLVFYPLLRTMEIRILGR</sequence>
<feature type="transmembrane region" description="Helical" evidence="9">
    <location>
        <begin position="81"/>
        <end position="105"/>
    </location>
</feature>
<evidence type="ECO:0000256" key="6">
    <source>
        <dbReference type="ARBA" id="ARBA00023136"/>
    </source>
</evidence>
<feature type="transmembrane region" description="Helical" evidence="9">
    <location>
        <begin position="378"/>
        <end position="398"/>
    </location>
</feature>
<dbReference type="InterPro" id="IPR001248">
    <property type="entry name" value="Pur-cyt_permease"/>
</dbReference>
<name>A0A317XFZ8_9EURO</name>
<feature type="compositionally biased region" description="Polar residues" evidence="8">
    <location>
        <begin position="1"/>
        <end position="10"/>
    </location>
</feature>
<organism evidence="10 11">
    <name type="scientific">Aspergillus sclerotioniger CBS 115572</name>
    <dbReference type="NCBI Taxonomy" id="1450535"/>
    <lineage>
        <taxon>Eukaryota</taxon>
        <taxon>Fungi</taxon>
        <taxon>Dikarya</taxon>
        <taxon>Ascomycota</taxon>
        <taxon>Pezizomycotina</taxon>
        <taxon>Eurotiomycetes</taxon>
        <taxon>Eurotiomycetidae</taxon>
        <taxon>Eurotiales</taxon>
        <taxon>Aspergillaceae</taxon>
        <taxon>Aspergillus</taxon>
        <taxon>Aspergillus subgen. Circumdati</taxon>
    </lineage>
</organism>
<dbReference type="RefSeq" id="XP_025472859.1">
    <property type="nucleotide sequence ID" value="XM_025605742.1"/>
</dbReference>
<evidence type="ECO:0000313" key="11">
    <source>
        <dbReference type="Proteomes" id="UP000246702"/>
    </source>
</evidence>
<dbReference type="PANTHER" id="PTHR31806:SF7">
    <property type="entry name" value="TRANSPORTER, PUTATIVE (AFU_ORTHOLOGUE AFUA_2G04690)-RELATED"/>
    <property type="match status" value="1"/>
</dbReference>
<dbReference type="GO" id="GO:0000329">
    <property type="term" value="C:fungal-type vacuole membrane"/>
    <property type="evidence" value="ECO:0007669"/>
    <property type="project" value="TreeGrafter"/>
</dbReference>
<evidence type="ECO:0000256" key="5">
    <source>
        <dbReference type="ARBA" id="ARBA00022989"/>
    </source>
</evidence>
<comment type="caution">
    <text evidence="10">The sequence shown here is derived from an EMBL/GenBank/DDBJ whole genome shotgun (WGS) entry which is preliminary data.</text>
</comment>
<feature type="transmembrane region" description="Helical" evidence="9">
    <location>
        <begin position="111"/>
        <end position="131"/>
    </location>
</feature>
<dbReference type="Gene3D" id="1.10.4160.10">
    <property type="entry name" value="Hydantoin permease"/>
    <property type="match status" value="1"/>
</dbReference>
<dbReference type="GO" id="GO:0005886">
    <property type="term" value="C:plasma membrane"/>
    <property type="evidence" value="ECO:0007669"/>
    <property type="project" value="TreeGrafter"/>
</dbReference>
<dbReference type="GO" id="GO:0022857">
    <property type="term" value="F:transmembrane transporter activity"/>
    <property type="evidence" value="ECO:0007669"/>
    <property type="project" value="InterPro"/>
</dbReference>
<evidence type="ECO:0000256" key="2">
    <source>
        <dbReference type="ARBA" id="ARBA00008974"/>
    </source>
</evidence>
<dbReference type="GeneID" id="37107885"/>